<reference evidence="2 3" key="1">
    <citation type="journal article" date="2011" name="Stand. Genomic Sci.">
        <title>Complete genome sequence of Thermomonospora curvata type strain (B9).</title>
        <authorList>
            <person name="Chertkov O."/>
            <person name="Sikorski J."/>
            <person name="Nolan M."/>
            <person name="Lapidus A."/>
            <person name="Lucas S."/>
            <person name="Del Rio T.G."/>
            <person name="Tice H."/>
            <person name="Cheng J.F."/>
            <person name="Goodwin L."/>
            <person name="Pitluck S."/>
            <person name="Liolios K."/>
            <person name="Ivanova N."/>
            <person name="Mavromatis K."/>
            <person name="Mikhailova N."/>
            <person name="Ovchinnikova G."/>
            <person name="Pati A."/>
            <person name="Chen A."/>
            <person name="Palaniappan K."/>
            <person name="Djao O.D."/>
            <person name="Land M."/>
            <person name="Hauser L."/>
            <person name="Chang Y.J."/>
            <person name="Jeffries C.D."/>
            <person name="Brettin T."/>
            <person name="Han C."/>
            <person name="Detter J.C."/>
            <person name="Rohde M."/>
            <person name="Goker M."/>
            <person name="Woyke T."/>
            <person name="Bristow J."/>
            <person name="Eisen J.A."/>
            <person name="Markowitz V."/>
            <person name="Hugenholtz P."/>
            <person name="Klenk H.P."/>
            <person name="Kyrpides N.C."/>
        </authorList>
    </citation>
    <scope>NUCLEOTIDE SEQUENCE [LARGE SCALE GENOMIC DNA]</scope>
    <source>
        <strain evidence="3">ATCC 19995 / DSM 43183 / JCM 3096 / KCTC 9072 / NBRC 15933 / NCIMB 10081 / Henssen B9</strain>
    </source>
</reference>
<dbReference type="OrthoDB" id="5244559at2"/>
<organism evidence="2 3">
    <name type="scientific">Thermomonospora curvata (strain ATCC 19995 / DSM 43183 / JCM 3096 / KCTC 9072 / NBRC 15933 / NCIMB 10081 / Henssen B9)</name>
    <dbReference type="NCBI Taxonomy" id="471852"/>
    <lineage>
        <taxon>Bacteria</taxon>
        <taxon>Bacillati</taxon>
        <taxon>Actinomycetota</taxon>
        <taxon>Actinomycetes</taxon>
        <taxon>Streptosporangiales</taxon>
        <taxon>Thermomonosporaceae</taxon>
        <taxon>Thermomonospora</taxon>
    </lineage>
</organism>
<evidence type="ECO:0000313" key="3">
    <source>
        <dbReference type="Proteomes" id="UP000001918"/>
    </source>
</evidence>
<evidence type="ECO:0000259" key="1">
    <source>
        <dbReference type="Pfam" id="PF22743"/>
    </source>
</evidence>
<dbReference type="EMBL" id="CP001738">
    <property type="protein sequence ID" value="ACY97600.1"/>
    <property type="molecule type" value="Genomic_DNA"/>
</dbReference>
<dbReference type="Proteomes" id="UP000001918">
    <property type="component" value="Chromosome"/>
</dbReference>
<dbReference type="HOGENOM" id="CLU_186753_0_0_11"/>
<feature type="domain" description="PspA-associated" evidence="1">
    <location>
        <begin position="1"/>
        <end position="92"/>
    </location>
</feature>
<keyword evidence="3" id="KW-1185">Reference proteome</keyword>
<accession>D1AEM5</accession>
<gene>
    <name evidence="2" type="ordered locus">Tcur_2033</name>
</gene>
<dbReference type="AlphaFoldDB" id="D1AEM5"/>
<dbReference type="RefSeq" id="WP_012852384.1">
    <property type="nucleotide sequence ID" value="NC_013510.1"/>
</dbReference>
<protein>
    <recommendedName>
        <fullName evidence="1">PspA-associated domain-containing protein</fullName>
    </recommendedName>
</protein>
<sequence>MIIRILGERQYDVPDGELTRLNALDAELNAAVRAGDRKGCAIALRRLLNAVRVLGTPVPTEAFVTSDMILPDRATALEEVAGLLGDRGLIAG</sequence>
<dbReference type="Pfam" id="PF22743">
    <property type="entry name" value="PspAA"/>
    <property type="match status" value="1"/>
</dbReference>
<proteinExistence type="predicted"/>
<evidence type="ECO:0000313" key="2">
    <source>
        <dbReference type="EMBL" id="ACY97600.1"/>
    </source>
</evidence>
<dbReference type="eggNOG" id="ENOG5032YW2">
    <property type="taxonomic scope" value="Bacteria"/>
</dbReference>
<dbReference type="KEGG" id="tcu:Tcur_2033"/>
<dbReference type="STRING" id="471852.Tcur_2033"/>
<name>D1AEM5_THECD</name>
<dbReference type="InterPro" id="IPR054437">
    <property type="entry name" value="PspA-assoc_dom"/>
</dbReference>